<proteinExistence type="predicted"/>
<accession>A0ABS3PYE5</accession>
<sequence length="129" mass="15121">MVIDPNSLPREPFSEESFYKHWEAYQQDLLNKGERIQASILKIAQLHLEGTVIKLEVSTEAAKNEILTMETHLLGYLHRLLRNYDLRLEIDVNEELAKKILITPEEKYSKLLEENPNLQLFRNVFSLSI</sequence>
<dbReference type="RefSeq" id="WP_208058861.1">
    <property type="nucleotide sequence ID" value="NZ_JAGDYP010000005.1"/>
</dbReference>
<gene>
    <name evidence="1" type="ORF">J4N46_07960</name>
</gene>
<evidence type="ECO:0000313" key="1">
    <source>
        <dbReference type="EMBL" id="MBO1884356.1"/>
    </source>
</evidence>
<dbReference type="EMBL" id="JAGDYP010000005">
    <property type="protein sequence ID" value="MBO1884356.1"/>
    <property type="molecule type" value="Genomic_DNA"/>
</dbReference>
<keyword evidence="2" id="KW-1185">Reference proteome</keyword>
<comment type="caution">
    <text evidence="1">The sequence shown here is derived from an EMBL/GenBank/DDBJ whole genome shotgun (WGS) entry which is preliminary data.</text>
</comment>
<dbReference type="Proteomes" id="UP000681610">
    <property type="component" value="Unassembled WGS sequence"/>
</dbReference>
<organism evidence="1 2">
    <name type="scientific">Capnocytophaga bilenii</name>
    <dbReference type="NCBI Taxonomy" id="2819369"/>
    <lineage>
        <taxon>Bacteria</taxon>
        <taxon>Pseudomonadati</taxon>
        <taxon>Bacteroidota</taxon>
        <taxon>Flavobacteriia</taxon>
        <taxon>Flavobacteriales</taxon>
        <taxon>Flavobacteriaceae</taxon>
        <taxon>Capnocytophaga</taxon>
    </lineage>
</organism>
<name>A0ABS3PYE5_9FLAO</name>
<protein>
    <recommendedName>
        <fullName evidence="3">DNA polymerase III subunit gamma/tau</fullName>
    </recommendedName>
</protein>
<reference evidence="1 2" key="1">
    <citation type="submission" date="2021-03" db="EMBL/GenBank/DDBJ databases">
        <title>Isolation and description of Capnocytophaga bilenii sp. nov., a novel Capnocytophaga species, isolated from a gingivitis subject.</title>
        <authorList>
            <person name="Antezack A."/>
            <person name="Monnet-Corti V."/>
            <person name="La Scola B."/>
        </authorList>
    </citation>
    <scope>NUCLEOTIDE SEQUENCE [LARGE SCALE GENOMIC DNA]</scope>
    <source>
        <strain evidence="1 2">Marseille-Q4570</strain>
    </source>
</reference>
<evidence type="ECO:0008006" key="3">
    <source>
        <dbReference type="Google" id="ProtNLM"/>
    </source>
</evidence>
<evidence type="ECO:0000313" key="2">
    <source>
        <dbReference type="Proteomes" id="UP000681610"/>
    </source>
</evidence>